<dbReference type="EMBL" id="BSDS01000002">
    <property type="protein sequence ID" value="GLI39681.1"/>
    <property type="molecule type" value="Genomic_DNA"/>
</dbReference>
<protein>
    <submittedName>
        <fullName evidence="1">Uncharacterized protein</fullName>
    </submittedName>
</protein>
<evidence type="ECO:0000313" key="1">
    <source>
        <dbReference type="EMBL" id="GLI39681.1"/>
    </source>
</evidence>
<gene>
    <name evidence="1" type="ORF">GHYDROH2_31820</name>
</gene>
<keyword evidence="2" id="KW-1185">Reference proteome</keyword>
<accession>A0A9W6G376</accession>
<reference evidence="1" key="1">
    <citation type="submission" date="2022-12" db="EMBL/GenBank/DDBJ databases">
        <title>Reference genome sequencing for broad-spectrum identification of bacterial and archaeal isolates by mass spectrometry.</title>
        <authorList>
            <person name="Sekiguchi Y."/>
            <person name="Tourlousse D.M."/>
        </authorList>
    </citation>
    <scope>NUCLEOTIDE SEQUENCE</scope>
    <source>
        <strain evidence="1">H2</strain>
    </source>
</reference>
<organism evidence="1 2">
    <name type="scientific">Geobacter hydrogenophilus</name>
    <dbReference type="NCBI Taxonomy" id="40983"/>
    <lineage>
        <taxon>Bacteria</taxon>
        <taxon>Pseudomonadati</taxon>
        <taxon>Thermodesulfobacteriota</taxon>
        <taxon>Desulfuromonadia</taxon>
        <taxon>Geobacterales</taxon>
        <taxon>Geobacteraceae</taxon>
        <taxon>Geobacter</taxon>
    </lineage>
</organism>
<comment type="caution">
    <text evidence="1">The sequence shown here is derived from an EMBL/GenBank/DDBJ whole genome shotgun (WGS) entry which is preliminary data.</text>
</comment>
<evidence type="ECO:0000313" key="2">
    <source>
        <dbReference type="Proteomes" id="UP001144352"/>
    </source>
</evidence>
<dbReference type="Proteomes" id="UP001144352">
    <property type="component" value="Unassembled WGS sequence"/>
</dbReference>
<dbReference type="AlphaFoldDB" id="A0A9W6G376"/>
<name>A0A9W6G376_9BACT</name>
<sequence length="69" mass="7860">MGTMEGQARLDVGDIDILCIKGTYHVKMHIWGDRRKYMCNVNKNIISLISPLTHVFVGHKANIQPILVR</sequence>
<proteinExistence type="predicted"/>